<dbReference type="SUPFAM" id="SSF54373">
    <property type="entry name" value="FAD-linked reductases, C-terminal domain"/>
    <property type="match status" value="1"/>
</dbReference>
<dbReference type="AlphaFoldDB" id="A0A1H1C3K3"/>
<dbReference type="EMBL" id="FNKH01000002">
    <property type="protein sequence ID" value="SDQ58719.1"/>
    <property type="molecule type" value="Genomic_DNA"/>
</dbReference>
<sequence>MGNSKAPEQVVVVGAGMVGLSTAWYLQERGVQVTVVDKEGVAAGSSWGNAGWLTPALTLPLSEPAVLSYGLKAMLDPSSPLYIPLSANPQLLRFLIGFARHCTPGKWREAMEVFTEVNRIGMDAYDELAEGGNLLNTSHQTTTTAAGTARGSAASAATGTTFAGTTTLTTAATADGAVGEPTKVADPFLAGFVSDKHRDALVHEFDAVRRAGGTVDYNLVDGDELRALEPTLGSGVRAGVQIRDQRFINPPKFMESLAESVKARGGEIVSGFDVVDIRDDGTGVRVIAADSRLLQADNVVIASGAWMGKLARRFGVKRVVQAGRGYSFTVVPEVMPTHPIYFPAQRVACTPLGDRFRVAGMMEFRDADAPLDPRRIKAIIDAATPMFKGIDWQDRKEEWVGSRPCTTDGLPLIGATKSSRVHVAGGHGMWGVALGPLTGKMLAASITGDSTPAIMRRFDPLR</sequence>
<proteinExistence type="predicted"/>
<dbReference type="Gene3D" id="3.50.50.60">
    <property type="entry name" value="FAD/NAD(P)-binding domain"/>
    <property type="match status" value="2"/>
</dbReference>
<dbReference type="SUPFAM" id="SSF51905">
    <property type="entry name" value="FAD/NAD(P)-binding domain"/>
    <property type="match status" value="1"/>
</dbReference>
<evidence type="ECO:0000313" key="4">
    <source>
        <dbReference type="Proteomes" id="UP000181917"/>
    </source>
</evidence>
<feature type="domain" description="FAD dependent oxidoreductase" evidence="2">
    <location>
        <begin position="10"/>
        <end position="444"/>
    </location>
</feature>
<keyword evidence="1" id="KW-0560">Oxidoreductase</keyword>
<dbReference type="Pfam" id="PF01266">
    <property type="entry name" value="DAO"/>
    <property type="match status" value="1"/>
</dbReference>
<dbReference type="InterPro" id="IPR006076">
    <property type="entry name" value="FAD-dep_OxRdtase"/>
</dbReference>
<dbReference type="PANTHER" id="PTHR13847">
    <property type="entry name" value="SARCOSINE DEHYDROGENASE-RELATED"/>
    <property type="match status" value="1"/>
</dbReference>
<accession>A0A1H1C3K3</accession>
<evidence type="ECO:0000256" key="1">
    <source>
        <dbReference type="ARBA" id="ARBA00023002"/>
    </source>
</evidence>
<dbReference type="RefSeq" id="WP_074700058.1">
    <property type="nucleotide sequence ID" value="NZ_CP018863.1"/>
</dbReference>
<keyword evidence="4" id="KW-1185">Reference proteome</keyword>
<dbReference type="KEGG" id="acry:AC20117_08775"/>
<dbReference type="Gene3D" id="3.30.9.10">
    <property type="entry name" value="D-Amino Acid Oxidase, subunit A, domain 2"/>
    <property type="match status" value="1"/>
</dbReference>
<gene>
    <name evidence="3" type="ORF">SAMN04489742_1718</name>
</gene>
<name>A0A1H1C3K3_9MICC</name>
<dbReference type="STRING" id="37928.SAMN04489742_1718"/>
<organism evidence="3 4">
    <name type="scientific">Crystallibacter crystallopoietes</name>
    <dbReference type="NCBI Taxonomy" id="37928"/>
    <lineage>
        <taxon>Bacteria</taxon>
        <taxon>Bacillati</taxon>
        <taxon>Actinomycetota</taxon>
        <taxon>Actinomycetes</taxon>
        <taxon>Micrococcales</taxon>
        <taxon>Micrococcaceae</taxon>
        <taxon>Crystallibacter</taxon>
    </lineage>
</organism>
<dbReference type="InterPro" id="IPR036188">
    <property type="entry name" value="FAD/NAD-bd_sf"/>
</dbReference>
<evidence type="ECO:0000313" key="3">
    <source>
        <dbReference type="EMBL" id="SDQ58719.1"/>
    </source>
</evidence>
<dbReference type="OrthoDB" id="9806257at2"/>
<evidence type="ECO:0000259" key="2">
    <source>
        <dbReference type="Pfam" id="PF01266"/>
    </source>
</evidence>
<dbReference type="Proteomes" id="UP000181917">
    <property type="component" value="Unassembled WGS sequence"/>
</dbReference>
<dbReference type="GO" id="GO:0005737">
    <property type="term" value="C:cytoplasm"/>
    <property type="evidence" value="ECO:0007669"/>
    <property type="project" value="TreeGrafter"/>
</dbReference>
<protein>
    <submittedName>
        <fullName evidence="3">FAD dependent oxidoreductase</fullName>
    </submittedName>
</protein>
<dbReference type="GO" id="GO:0016491">
    <property type="term" value="F:oxidoreductase activity"/>
    <property type="evidence" value="ECO:0007669"/>
    <property type="project" value="UniProtKB-KW"/>
</dbReference>
<reference evidence="3 4" key="1">
    <citation type="submission" date="2016-10" db="EMBL/GenBank/DDBJ databases">
        <authorList>
            <person name="de Groot N.N."/>
        </authorList>
    </citation>
    <scope>NUCLEOTIDE SEQUENCE [LARGE SCALE GENOMIC DNA]</scope>
    <source>
        <strain evidence="3 4">DSM 20117</strain>
    </source>
</reference>
<dbReference type="PANTHER" id="PTHR13847:SF289">
    <property type="entry name" value="GLYCINE OXIDASE"/>
    <property type="match status" value="1"/>
</dbReference>